<gene>
    <name evidence="1" type="ORF">S01H1_13313</name>
</gene>
<feature type="non-terminal residue" evidence="1">
    <location>
        <position position="237"/>
    </location>
</feature>
<dbReference type="AlphaFoldDB" id="X0SG53"/>
<accession>X0SG53</accession>
<protein>
    <submittedName>
        <fullName evidence="1">Uncharacterized protein</fullName>
    </submittedName>
</protein>
<dbReference type="EMBL" id="BARS01006872">
    <property type="protein sequence ID" value="GAF74887.1"/>
    <property type="molecule type" value="Genomic_DNA"/>
</dbReference>
<name>X0SG53_9ZZZZ</name>
<proteinExistence type="predicted"/>
<sequence>MDLKIFANTNLFEAGTVFFNQLNIPLNSNTTTPLHLKDILKDKFKSQEIFEKVSATYFLGLVDKSVFDDNMSLFEDKKLSYEQAEKKIHADYQGMMIFAVEIEGTASPTRTQLADLTRAFNRTSQSLPVVVLFQYGSLITLATSERTKYKQTWREGEKVGKVSLLRDIDIQNPHTGHLKILLDLVIKPGTRDFSGLYEQWMQVFDVQLLNRNFYKELSTWYFWALRKVEFPEDAEKN</sequence>
<evidence type="ECO:0000313" key="1">
    <source>
        <dbReference type="EMBL" id="GAF74887.1"/>
    </source>
</evidence>
<reference evidence="1" key="1">
    <citation type="journal article" date="2014" name="Front. Microbiol.">
        <title>High frequency of phylogenetically diverse reductive dehalogenase-homologous genes in deep subseafloor sedimentary metagenomes.</title>
        <authorList>
            <person name="Kawai M."/>
            <person name="Futagami T."/>
            <person name="Toyoda A."/>
            <person name="Takaki Y."/>
            <person name="Nishi S."/>
            <person name="Hori S."/>
            <person name="Arai W."/>
            <person name="Tsubouchi T."/>
            <person name="Morono Y."/>
            <person name="Uchiyama I."/>
            <person name="Ito T."/>
            <person name="Fujiyama A."/>
            <person name="Inagaki F."/>
            <person name="Takami H."/>
        </authorList>
    </citation>
    <scope>NUCLEOTIDE SEQUENCE</scope>
    <source>
        <strain evidence="1">Expedition CK06-06</strain>
    </source>
</reference>
<comment type="caution">
    <text evidence="1">The sequence shown here is derived from an EMBL/GenBank/DDBJ whole genome shotgun (WGS) entry which is preliminary data.</text>
</comment>
<organism evidence="1">
    <name type="scientific">marine sediment metagenome</name>
    <dbReference type="NCBI Taxonomy" id="412755"/>
    <lineage>
        <taxon>unclassified sequences</taxon>
        <taxon>metagenomes</taxon>
        <taxon>ecological metagenomes</taxon>
    </lineage>
</organism>